<dbReference type="InterPro" id="IPR005135">
    <property type="entry name" value="Endo/exonuclease/phosphatase"/>
</dbReference>
<evidence type="ECO:0000313" key="2">
    <source>
        <dbReference type="EMBL" id="KAK4276306.1"/>
    </source>
</evidence>
<sequence>MNLFTWNCQGLGVALTVRNLREECSRKKPYLVFLMETKQKASVVRKVRRRCGFSKDWIVNPVGQSGGLALWWSDVLTVNILFLSANIIHANLVSETISTPTYITFMYGPTDEEENVVLARGSAN</sequence>
<evidence type="ECO:0000313" key="3">
    <source>
        <dbReference type="Proteomes" id="UP001293593"/>
    </source>
</evidence>
<protein>
    <recommendedName>
        <fullName evidence="1">Endonuclease/exonuclease/phosphatase domain-containing protein</fullName>
    </recommendedName>
</protein>
<dbReference type="PANTHER" id="PTHR35218">
    <property type="entry name" value="RNASE H DOMAIN-CONTAINING PROTEIN"/>
    <property type="match status" value="1"/>
</dbReference>
<dbReference type="GO" id="GO:0003824">
    <property type="term" value="F:catalytic activity"/>
    <property type="evidence" value="ECO:0007669"/>
    <property type="project" value="InterPro"/>
</dbReference>
<feature type="domain" description="Endonuclease/exonuclease/phosphatase" evidence="1">
    <location>
        <begin position="5"/>
        <end position="76"/>
    </location>
</feature>
<gene>
    <name evidence="2" type="ORF">QN277_019270</name>
</gene>
<dbReference type="Proteomes" id="UP001293593">
    <property type="component" value="Unassembled WGS sequence"/>
</dbReference>
<keyword evidence="3" id="KW-1185">Reference proteome</keyword>
<dbReference type="SUPFAM" id="SSF56219">
    <property type="entry name" value="DNase I-like"/>
    <property type="match status" value="1"/>
</dbReference>
<dbReference type="Gene3D" id="3.60.10.10">
    <property type="entry name" value="Endonuclease/exonuclease/phosphatase"/>
    <property type="match status" value="1"/>
</dbReference>
<accession>A0AAE1JTH5</accession>
<dbReference type="Pfam" id="PF03372">
    <property type="entry name" value="Exo_endo_phos"/>
    <property type="match status" value="1"/>
</dbReference>
<dbReference type="PANTHER" id="PTHR35218:SF9">
    <property type="entry name" value="ENDONUCLEASE_EXONUCLEASE_PHOSPHATASE DOMAIN-CONTAINING PROTEIN"/>
    <property type="match status" value="1"/>
</dbReference>
<organism evidence="2 3">
    <name type="scientific">Acacia crassicarpa</name>
    <name type="common">northern wattle</name>
    <dbReference type="NCBI Taxonomy" id="499986"/>
    <lineage>
        <taxon>Eukaryota</taxon>
        <taxon>Viridiplantae</taxon>
        <taxon>Streptophyta</taxon>
        <taxon>Embryophyta</taxon>
        <taxon>Tracheophyta</taxon>
        <taxon>Spermatophyta</taxon>
        <taxon>Magnoliopsida</taxon>
        <taxon>eudicotyledons</taxon>
        <taxon>Gunneridae</taxon>
        <taxon>Pentapetalae</taxon>
        <taxon>rosids</taxon>
        <taxon>fabids</taxon>
        <taxon>Fabales</taxon>
        <taxon>Fabaceae</taxon>
        <taxon>Caesalpinioideae</taxon>
        <taxon>mimosoid clade</taxon>
        <taxon>Acacieae</taxon>
        <taxon>Acacia</taxon>
    </lineage>
</organism>
<evidence type="ECO:0000259" key="1">
    <source>
        <dbReference type="Pfam" id="PF03372"/>
    </source>
</evidence>
<dbReference type="InterPro" id="IPR036691">
    <property type="entry name" value="Endo/exonu/phosph_ase_sf"/>
</dbReference>
<dbReference type="EMBL" id="JAWXYG010000004">
    <property type="protein sequence ID" value="KAK4276306.1"/>
    <property type="molecule type" value="Genomic_DNA"/>
</dbReference>
<comment type="caution">
    <text evidence="2">The sequence shown here is derived from an EMBL/GenBank/DDBJ whole genome shotgun (WGS) entry which is preliminary data.</text>
</comment>
<dbReference type="AlphaFoldDB" id="A0AAE1JTH5"/>
<reference evidence="2" key="1">
    <citation type="submission" date="2023-10" db="EMBL/GenBank/DDBJ databases">
        <title>Chromosome-level genome of the transformable northern wattle, Acacia crassicarpa.</title>
        <authorList>
            <person name="Massaro I."/>
            <person name="Sinha N.R."/>
            <person name="Poethig S."/>
            <person name="Leichty A.R."/>
        </authorList>
    </citation>
    <scope>NUCLEOTIDE SEQUENCE</scope>
    <source>
        <strain evidence="2">Acra3RX</strain>
        <tissue evidence="2">Leaf</tissue>
    </source>
</reference>
<name>A0AAE1JTH5_9FABA</name>
<proteinExistence type="predicted"/>